<comment type="caution">
    <text evidence="2">The sequence shown here is derived from an EMBL/GenBank/DDBJ whole genome shotgun (WGS) entry which is preliminary data.</text>
</comment>
<organism evidence="2 3">
    <name type="scientific">Stephania yunnanensis</name>
    <dbReference type="NCBI Taxonomy" id="152371"/>
    <lineage>
        <taxon>Eukaryota</taxon>
        <taxon>Viridiplantae</taxon>
        <taxon>Streptophyta</taxon>
        <taxon>Embryophyta</taxon>
        <taxon>Tracheophyta</taxon>
        <taxon>Spermatophyta</taxon>
        <taxon>Magnoliopsida</taxon>
        <taxon>Ranunculales</taxon>
        <taxon>Menispermaceae</taxon>
        <taxon>Menispermoideae</taxon>
        <taxon>Cissampelideae</taxon>
        <taxon>Stephania</taxon>
    </lineage>
</organism>
<dbReference type="EMBL" id="JBBNAF010000012">
    <property type="protein sequence ID" value="KAK9093452.1"/>
    <property type="molecule type" value="Genomic_DNA"/>
</dbReference>
<gene>
    <name evidence="2" type="ORF">Syun_028363</name>
</gene>
<evidence type="ECO:0000313" key="3">
    <source>
        <dbReference type="Proteomes" id="UP001420932"/>
    </source>
</evidence>
<proteinExistence type="predicted"/>
<dbReference type="InterPro" id="IPR029063">
    <property type="entry name" value="SAM-dependent_MTases_sf"/>
</dbReference>
<feature type="compositionally biased region" description="Basic and acidic residues" evidence="1">
    <location>
        <begin position="119"/>
        <end position="135"/>
    </location>
</feature>
<evidence type="ECO:0000313" key="2">
    <source>
        <dbReference type="EMBL" id="KAK9093452.1"/>
    </source>
</evidence>
<dbReference type="AlphaFoldDB" id="A0AAP0EMG6"/>
<sequence>MAEVVAKDRSRSVKCTDRDNDLVMQRDKDMDMVHLDRDFNTEVVNTIVYDIPIEFVKLIHGRALKQRNRNLNNVEVILGDITKIELNQKFDRVMVIGVFEIEREKGRGGGGRGQEGGETEGRERREDVDSILKDR</sequence>
<dbReference type="Proteomes" id="UP001420932">
    <property type="component" value="Unassembled WGS sequence"/>
</dbReference>
<feature type="region of interest" description="Disordered" evidence="1">
    <location>
        <begin position="105"/>
        <end position="135"/>
    </location>
</feature>
<evidence type="ECO:0000256" key="1">
    <source>
        <dbReference type="SAM" id="MobiDB-lite"/>
    </source>
</evidence>
<name>A0AAP0EMG6_9MAGN</name>
<reference evidence="2 3" key="1">
    <citation type="submission" date="2024-01" db="EMBL/GenBank/DDBJ databases">
        <title>Genome assemblies of Stephania.</title>
        <authorList>
            <person name="Yang L."/>
        </authorList>
    </citation>
    <scope>NUCLEOTIDE SEQUENCE [LARGE SCALE GENOMIC DNA]</scope>
    <source>
        <strain evidence="2">YNDBR</strain>
        <tissue evidence="2">Leaf</tissue>
    </source>
</reference>
<keyword evidence="3" id="KW-1185">Reference proteome</keyword>
<dbReference type="SUPFAM" id="SSF53335">
    <property type="entry name" value="S-adenosyl-L-methionine-dependent methyltransferases"/>
    <property type="match status" value="1"/>
</dbReference>
<protein>
    <submittedName>
        <fullName evidence="2">Uncharacterized protein</fullName>
    </submittedName>
</protein>
<accession>A0AAP0EMG6</accession>